<name>A0A1X7D4D9_9MICC</name>
<dbReference type="Pfam" id="PF00581">
    <property type="entry name" value="Rhodanese"/>
    <property type="match status" value="1"/>
</dbReference>
<dbReference type="SMART" id="SM00450">
    <property type="entry name" value="RHOD"/>
    <property type="match status" value="1"/>
</dbReference>
<dbReference type="SUPFAM" id="SSF52821">
    <property type="entry name" value="Rhodanese/Cell cycle control phosphatase"/>
    <property type="match status" value="1"/>
</dbReference>
<dbReference type="GO" id="GO:0004792">
    <property type="term" value="F:thiosulfate-cyanide sulfurtransferase activity"/>
    <property type="evidence" value="ECO:0007669"/>
    <property type="project" value="TreeGrafter"/>
</dbReference>
<dbReference type="CDD" id="cd00158">
    <property type="entry name" value="RHOD"/>
    <property type="match status" value="1"/>
</dbReference>
<gene>
    <name evidence="2" type="ORF">SAMN06296028_10894</name>
</gene>
<dbReference type="Gene3D" id="3.40.250.10">
    <property type="entry name" value="Rhodanese-like domain"/>
    <property type="match status" value="1"/>
</dbReference>
<accession>A0A1X7D4D9</accession>
<proteinExistence type="predicted"/>
<dbReference type="PROSITE" id="PS50206">
    <property type="entry name" value="RHODANESE_3"/>
    <property type="match status" value="1"/>
</dbReference>
<organism evidence="2 3">
    <name type="scientific">Kocuria marina subsp. indica</name>
    <dbReference type="NCBI Taxonomy" id="1049583"/>
    <lineage>
        <taxon>Bacteria</taxon>
        <taxon>Bacillati</taxon>
        <taxon>Actinomycetota</taxon>
        <taxon>Actinomycetes</taxon>
        <taxon>Micrococcales</taxon>
        <taxon>Micrococcaceae</taxon>
        <taxon>Kocuria</taxon>
    </lineage>
</organism>
<dbReference type="RefSeq" id="WP_240505656.1">
    <property type="nucleotide sequence ID" value="NZ_FXAC01000008.1"/>
</dbReference>
<feature type="domain" description="Rhodanese" evidence="1">
    <location>
        <begin position="2"/>
        <end position="78"/>
    </location>
</feature>
<dbReference type="InterPro" id="IPR036873">
    <property type="entry name" value="Rhodanese-like_dom_sf"/>
</dbReference>
<dbReference type="Proteomes" id="UP000192929">
    <property type="component" value="Unassembled WGS sequence"/>
</dbReference>
<reference evidence="3" key="1">
    <citation type="submission" date="2017-04" db="EMBL/GenBank/DDBJ databases">
        <authorList>
            <person name="Varghese N."/>
            <person name="Submissions S."/>
        </authorList>
    </citation>
    <scope>NUCLEOTIDE SEQUENCE [LARGE SCALE GENOMIC DNA]</scope>
    <source>
        <strain evidence="3">NIO-1021</strain>
    </source>
</reference>
<keyword evidence="3" id="KW-1185">Reference proteome</keyword>
<dbReference type="PANTHER" id="PTHR44086:SF13">
    <property type="entry name" value="THIOSULFATE SULFURTRANSFERASE PSPE"/>
    <property type="match status" value="1"/>
</dbReference>
<protein>
    <submittedName>
        <fullName evidence="2">Rhodanese-like domain-containing protein</fullName>
    </submittedName>
</protein>
<evidence type="ECO:0000259" key="1">
    <source>
        <dbReference type="PROSITE" id="PS50206"/>
    </source>
</evidence>
<evidence type="ECO:0000313" key="3">
    <source>
        <dbReference type="Proteomes" id="UP000192929"/>
    </source>
</evidence>
<sequence length="88" mass="9244">MEFGISHIPGSVNAPLALTEKHTRQIGQLLPRDTVVICRSGARSTRAAELLASAGMTSATVLTGGIDAWRDAGRTVRTGAGIWNARSD</sequence>
<dbReference type="EMBL" id="FXAC01000008">
    <property type="protein sequence ID" value="SMF08750.1"/>
    <property type="molecule type" value="Genomic_DNA"/>
</dbReference>
<evidence type="ECO:0000313" key="2">
    <source>
        <dbReference type="EMBL" id="SMF08750.1"/>
    </source>
</evidence>
<dbReference type="PANTHER" id="PTHR44086">
    <property type="entry name" value="THIOSULFATE SULFURTRANSFERASE RDL2, MITOCHONDRIAL-RELATED"/>
    <property type="match status" value="1"/>
</dbReference>
<dbReference type="AlphaFoldDB" id="A0A1X7D4D9"/>
<dbReference type="InterPro" id="IPR001763">
    <property type="entry name" value="Rhodanese-like_dom"/>
</dbReference>